<proteinExistence type="predicted"/>
<keyword evidence="3" id="KW-1185">Reference proteome</keyword>
<feature type="region of interest" description="Disordered" evidence="1">
    <location>
        <begin position="1"/>
        <end position="23"/>
    </location>
</feature>
<gene>
    <name evidence="2" type="ORF">FN976_20540</name>
</gene>
<sequence length="418" mass="45588">MAPESPTAETNASSAPVASDELPPATFFDAGAAAWRQLAPKLSVEGAAPEETRRAREGLQASLLSSLQMQHVMVLAGSGTSLGPVTRGPSMGNLWQSCVCGKGSVPTAEAASVIQGVGYDATADGENIEGLLSRCEAFLQVNASPNVKKFVESARKSILEECSGFLGPDSDSQLAAHRTFLHKLSRRRTRDSRLKVFTTNYDVCFESAASKQGLIPVDGFSFTQPRTFDPRFFSYDIVRRPLNGEDSGAPLEGVFLLFKLHGSVDWVRSENADVVIGKPSPESACLIYPARGKYQQSYVQPHLELISQYLSSLRNPNTCVIVTGFGFQDDHLSEPILSAVKTNPHLRLVVVDPWAHELVKSTEERHKYWRRLFDLAGKGSDVWLISATFGVFADLIPDLKALTPAERISRDIKQIAAH</sequence>
<protein>
    <submittedName>
        <fullName evidence="2">SIR2 family protein</fullName>
    </submittedName>
</protein>
<dbReference type="Proteomes" id="UP000318199">
    <property type="component" value="Unassembled WGS sequence"/>
</dbReference>
<dbReference type="OrthoDB" id="9812283at2"/>
<evidence type="ECO:0000313" key="3">
    <source>
        <dbReference type="Proteomes" id="UP000318199"/>
    </source>
</evidence>
<name>A0A562ZL95_9BURK</name>
<organism evidence="2 3">
    <name type="scientific">Caenimonas sedimenti</name>
    <dbReference type="NCBI Taxonomy" id="2596921"/>
    <lineage>
        <taxon>Bacteria</taxon>
        <taxon>Pseudomonadati</taxon>
        <taxon>Pseudomonadota</taxon>
        <taxon>Betaproteobacteria</taxon>
        <taxon>Burkholderiales</taxon>
        <taxon>Comamonadaceae</taxon>
        <taxon>Caenimonas</taxon>
    </lineage>
</organism>
<feature type="compositionally biased region" description="Polar residues" evidence="1">
    <location>
        <begin position="7"/>
        <end position="16"/>
    </location>
</feature>
<reference evidence="2 3" key="1">
    <citation type="submission" date="2019-07" db="EMBL/GenBank/DDBJ databases">
        <title>Caenimonas sedimenti sp. nov., isolated from activated sludge.</title>
        <authorList>
            <person name="Xu J."/>
        </authorList>
    </citation>
    <scope>NUCLEOTIDE SEQUENCE [LARGE SCALE GENOMIC DNA]</scope>
    <source>
        <strain evidence="2 3">HX-9-20</strain>
    </source>
</reference>
<dbReference type="EMBL" id="VOBQ01000016">
    <property type="protein sequence ID" value="TWO69126.1"/>
    <property type="molecule type" value="Genomic_DNA"/>
</dbReference>
<dbReference type="Pfam" id="PF13289">
    <property type="entry name" value="SIR2_2"/>
    <property type="match status" value="1"/>
</dbReference>
<dbReference type="AlphaFoldDB" id="A0A562ZL95"/>
<accession>A0A562ZL95</accession>
<evidence type="ECO:0000313" key="2">
    <source>
        <dbReference type="EMBL" id="TWO69126.1"/>
    </source>
</evidence>
<evidence type="ECO:0000256" key="1">
    <source>
        <dbReference type="SAM" id="MobiDB-lite"/>
    </source>
</evidence>
<comment type="caution">
    <text evidence="2">The sequence shown here is derived from an EMBL/GenBank/DDBJ whole genome shotgun (WGS) entry which is preliminary data.</text>
</comment>